<dbReference type="InterPro" id="IPR029063">
    <property type="entry name" value="SAM-dependent_MTases_sf"/>
</dbReference>
<dbReference type="PANTHER" id="PTHR12843">
    <property type="entry name" value="PROTEIN-LYSINE N-METHYLTRANSFERASE METTL10"/>
    <property type="match status" value="1"/>
</dbReference>
<gene>
    <name evidence="1" type="ORF">acsn021_24210</name>
</gene>
<dbReference type="Gene3D" id="3.40.50.150">
    <property type="entry name" value="Vaccinia Virus protein VP39"/>
    <property type="match status" value="1"/>
</dbReference>
<evidence type="ECO:0000313" key="2">
    <source>
        <dbReference type="Proteomes" id="UP000515561"/>
    </source>
</evidence>
<protein>
    <submittedName>
        <fullName evidence="1">Uncharacterized protein</fullName>
    </submittedName>
</protein>
<reference evidence="1 2" key="1">
    <citation type="journal article" date="2016" name="Int. J. Syst. Evol. Microbiol.">
        <title>Descriptions of Anaerotaenia torta gen. nov., sp. nov. and Anaerocolumna cellulosilytica gen. nov., sp. nov. isolated from a methanogenic reactor of cattle waste.</title>
        <authorList>
            <person name="Uek A."/>
            <person name="Ohtaki Y."/>
            <person name="Kaku N."/>
            <person name="Ueki K."/>
        </authorList>
    </citation>
    <scope>NUCLEOTIDE SEQUENCE [LARGE SCALE GENOMIC DNA]</scope>
    <source>
        <strain evidence="1 2">SN021</strain>
    </source>
</reference>
<organism evidence="1 2">
    <name type="scientific">Anaerocolumna cellulosilytica</name>
    <dbReference type="NCBI Taxonomy" id="433286"/>
    <lineage>
        <taxon>Bacteria</taxon>
        <taxon>Bacillati</taxon>
        <taxon>Bacillota</taxon>
        <taxon>Clostridia</taxon>
        <taxon>Lachnospirales</taxon>
        <taxon>Lachnospiraceae</taxon>
        <taxon>Anaerocolumna</taxon>
    </lineage>
</organism>
<dbReference type="Proteomes" id="UP000515561">
    <property type="component" value="Chromosome"/>
</dbReference>
<dbReference type="AlphaFoldDB" id="A0A6S6R5Y0"/>
<dbReference type="SUPFAM" id="SSF53335">
    <property type="entry name" value="S-adenosyl-L-methionine-dependent methyltransferases"/>
    <property type="match status" value="1"/>
</dbReference>
<dbReference type="PANTHER" id="PTHR12843:SF5">
    <property type="entry name" value="EEF1A LYSINE METHYLTRANSFERASE 2"/>
    <property type="match status" value="1"/>
</dbReference>
<proteinExistence type="predicted"/>
<dbReference type="KEGG" id="acel:acsn021_24210"/>
<dbReference type="Pfam" id="PF13489">
    <property type="entry name" value="Methyltransf_23"/>
    <property type="match status" value="1"/>
</dbReference>
<dbReference type="RefSeq" id="WP_184088972.1">
    <property type="nucleotide sequence ID" value="NZ_AP023367.1"/>
</dbReference>
<evidence type="ECO:0000313" key="1">
    <source>
        <dbReference type="EMBL" id="BCJ94852.1"/>
    </source>
</evidence>
<dbReference type="GO" id="GO:0016279">
    <property type="term" value="F:protein-lysine N-methyltransferase activity"/>
    <property type="evidence" value="ECO:0007669"/>
    <property type="project" value="TreeGrafter"/>
</dbReference>
<name>A0A6S6R5Y0_9FIRM</name>
<dbReference type="CDD" id="cd02440">
    <property type="entry name" value="AdoMet_MTases"/>
    <property type="match status" value="1"/>
</dbReference>
<accession>A0A6S6R5Y0</accession>
<keyword evidence="2" id="KW-1185">Reference proteome</keyword>
<dbReference type="GO" id="GO:0005737">
    <property type="term" value="C:cytoplasm"/>
    <property type="evidence" value="ECO:0007669"/>
    <property type="project" value="TreeGrafter"/>
</dbReference>
<dbReference type="EMBL" id="AP023367">
    <property type="protein sequence ID" value="BCJ94852.1"/>
    <property type="molecule type" value="Genomic_DNA"/>
</dbReference>
<sequence length="336" mass="38452">MSAKAFIEIKNGDKVAIGGWNSNNYKGIKKLFDINGKDIDIVGGWKEAIDEKDLIDYKLVNESAADFFQKVPDGEQPQIVVFLTGSTNIIKDMENITKNEKNKIKVIFIISGYTNRVPLQEIKRVTILCRKLEIKIHTIDLKDVGYEIGYLLEDSRNMPWTIDTLDMDLLAYLQKNNLSSGSFLDLGTGSGTQAVKLFELGFDVTATDLVYAAFEETAKRNTNVHFLQDDILNTGLNKKFDYIFDRGCLHALGKPHYERYAEKVKSLLKEEGLLFLKYATNDNFHLTEDVLSYYYSENELNNFISRHFTIVEMKQSIFEEVEMKSIFSVLMKKATH</sequence>